<dbReference type="EC" id="2.3.1.181" evidence="4"/>
<dbReference type="NCBIfam" id="TIGR00214">
    <property type="entry name" value="lipB"/>
    <property type="match status" value="1"/>
</dbReference>
<dbReference type="HAMAP" id="MF_00013">
    <property type="entry name" value="LipB"/>
    <property type="match status" value="1"/>
</dbReference>
<keyword evidence="11" id="KW-1185">Reference proteome</keyword>
<dbReference type="SUPFAM" id="SSF55681">
    <property type="entry name" value="Class II aaRS and biotin synthetases"/>
    <property type="match status" value="1"/>
</dbReference>
<evidence type="ECO:0000313" key="11">
    <source>
        <dbReference type="Proteomes" id="UP000041254"/>
    </source>
</evidence>
<dbReference type="STRING" id="1169540.A0A0G4EFW5"/>
<evidence type="ECO:0000256" key="3">
    <source>
        <dbReference type="ARBA" id="ARBA00007907"/>
    </source>
</evidence>
<comment type="pathway">
    <text evidence="2">Protein modification; protein lipoylation via endogenous pathway; protein N(6)-(lipoyl)lysine from octanoyl-[acyl-carrier-protein]: step 1/2.</text>
</comment>
<dbReference type="Proteomes" id="UP000041254">
    <property type="component" value="Unassembled WGS sequence"/>
</dbReference>
<reference evidence="10 11" key="1">
    <citation type="submission" date="2014-11" db="EMBL/GenBank/DDBJ databases">
        <authorList>
            <person name="Zhu J."/>
            <person name="Qi W."/>
            <person name="Song R."/>
        </authorList>
    </citation>
    <scope>NUCLEOTIDE SEQUENCE [LARGE SCALE GENOMIC DNA]</scope>
</reference>
<dbReference type="InterPro" id="IPR000544">
    <property type="entry name" value="Octanoyltransferase"/>
</dbReference>
<protein>
    <recommendedName>
        <fullName evidence="4">lipoyl(octanoyl) transferase</fullName>
        <ecNumber evidence="4">2.3.1.181</ecNumber>
    </recommendedName>
    <alternativeName>
        <fullName evidence="7">Lipoate-protein ligase B</fullName>
    </alternativeName>
    <alternativeName>
        <fullName evidence="8">Lipoyl/octanoyl transferase</fullName>
    </alternativeName>
</protein>
<dbReference type="PANTHER" id="PTHR10993">
    <property type="entry name" value="OCTANOYLTRANSFERASE"/>
    <property type="match status" value="1"/>
</dbReference>
<dbReference type="InterPro" id="IPR004143">
    <property type="entry name" value="BPL_LPL_catalytic"/>
</dbReference>
<dbReference type="Pfam" id="PF21948">
    <property type="entry name" value="LplA-B_cat"/>
    <property type="match status" value="1"/>
</dbReference>
<dbReference type="PROSITE" id="PS01313">
    <property type="entry name" value="LIPB"/>
    <property type="match status" value="1"/>
</dbReference>
<evidence type="ECO:0000256" key="6">
    <source>
        <dbReference type="ARBA" id="ARBA00023315"/>
    </source>
</evidence>
<feature type="domain" description="BPL/LPL catalytic" evidence="9">
    <location>
        <begin position="142"/>
        <end position="324"/>
    </location>
</feature>
<keyword evidence="5" id="KW-0808">Transferase</keyword>
<dbReference type="VEuPathDB" id="CryptoDB:Vbra_11629"/>
<dbReference type="EMBL" id="CDMY01000223">
    <property type="protein sequence ID" value="CEL94587.1"/>
    <property type="molecule type" value="Genomic_DNA"/>
</dbReference>
<dbReference type="FunFam" id="3.30.930.10:FF:000035">
    <property type="entry name" value="Putative lipoyltransferase 2, mitochondrial"/>
    <property type="match status" value="1"/>
</dbReference>
<dbReference type="GO" id="GO:0009249">
    <property type="term" value="P:protein lipoylation"/>
    <property type="evidence" value="ECO:0007669"/>
    <property type="project" value="InterPro"/>
</dbReference>
<evidence type="ECO:0000256" key="4">
    <source>
        <dbReference type="ARBA" id="ARBA00012334"/>
    </source>
</evidence>
<dbReference type="GO" id="GO:0033819">
    <property type="term" value="F:lipoyl(octanoyl) transferase activity"/>
    <property type="evidence" value="ECO:0007669"/>
    <property type="project" value="UniProtKB-EC"/>
</dbReference>
<dbReference type="GO" id="GO:0005739">
    <property type="term" value="C:mitochondrion"/>
    <property type="evidence" value="ECO:0007669"/>
    <property type="project" value="UniProtKB-SubCell"/>
</dbReference>
<evidence type="ECO:0000313" key="10">
    <source>
        <dbReference type="EMBL" id="CEL94587.1"/>
    </source>
</evidence>
<dbReference type="CDD" id="cd16444">
    <property type="entry name" value="LipB"/>
    <property type="match status" value="1"/>
</dbReference>
<comment type="subcellular location">
    <subcellularLocation>
        <location evidence="1">Mitochondrion</location>
    </subcellularLocation>
</comment>
<keyword evidence="6" id="KW-0012">Acyltransferase</keyword>
<dbReference type="InterPro" id="IPR020605">
    <property type="entry name" value="Octanoyltransferase_CS"/>
</dbReference>
<dbReference type="AlphaFoldDB" id="A0A0G4EFW5"/>
<evidence type="ECO:0000256" key="7">
    <source>
        <dbReference type="ARBA" id="ARBA00030797"/>
    </source>
</evidence>
<dbReference type="OrthoDB" id="19908at2759"/>
<dbReference type="UniPathway" id="UPA00538">
    <property type="reaction ID" value="UER00592"/>
</dbReference>
<dbReference type="NCBIfam" id="NF010925">
    <property type="entry name" value="PRK14345.1"/>
    <property type="match status" value="1"/>
</dbReference>
<dbReference type="PROSITE" id="PS51733">
    <property type="entry name" value="BPL_LPL_CATALYTIC"/>
    <property type="match status" value="1"/>
</dbReference>
<dbReference type="OMA" id="HERMAWQ"/>
<organism evidence="10 11">
    <name type="scientific">Vitrella brassicaformis (strain CCMP3155)</name>
    <dbReference type="NCBI Taxonomy" id="1169540"/>
    <lineage>
        <taxon>Eukaryota</taxon>
        <taxon>Sar</taxon>
        <taxon>Alveolata</taxon>
        <taxon>Colpodellida</taxon>
        <taxon>Vitrellaceae</taxon>
        <taxon>Vitrella</taxon>
    </lineage>
</organism>
<evidence type="ECO:0000256" key="8">
    <source>
        <dbReference type="ARBA" id="ARBA00033331"/>
    </source>
</evidence>
<dbReference type="InterPro" id="IPR045864">
    <property type="entry name" value="aa-tRNA-synth_II/BPL/LPL"/>
</dbReference>
<evidence type="ECO:0000256" key="2">
    <source>
        <dbReference type="ARBA" id="ARBA00004821"/>
    </source>
</evidence>
<dbReference type="PANTHER" id="PTHR10993:SF7">
    <property type="entry name" value="LIPOYLTRANSFERASE 2, MITOCHONDRIAL-RELATED"/>
    <property type="match status" value="1"/>
</dbReference>
<evidence type="ECO:0000256" key="1">
    <source>
        <dbReference type="ARBA" id="ARBA00004173"/>
    </source>
</evidence>
<accession>A0A0G4EFW5</accession>
<evidence type="ECO:0000256" key="5">
    <source>
        <dbReference type="ARBA" id="ARBA00022679"/>
    </source>
</evidence>
<dbReference type="InParanoid" id="A0A0G4EFW5"/>
<sequence>MTHRATNESASRTCGGTRLPFAPLAALLCFLIVPRYATAFILGLCRERCIPPSLLNEPSPSSRIDSHAFRRMRRNPLRMNPAVAAAASSVREAPAALHGGLTEVRHCAFYDMWNETVPYEASWDLQHRLMDAMVDELAADGCTRRDMAILLQHPPVFTLGTASTEHNILATGNDTDDDPIPVFRTERGGEVTYHGPGQLVLYPIVDLRHHKQDLHWYLRSLEEVIIRTLERLGVEGERIEGLTGVWVEGRKVAAIGVRVRKWVTMHGVALNVDPNMAHFERIVPCGISDRPVGSVRECVRDGVTTERVAGLLMDSFAEVFGVQLEREEGGLAIARQR</sequence>
<evidence type="ECO:0000259" key="9">
    <source>
        <dbReference type="PROSITE" id="PS51733"/>
    </source>
</evidence>
<comment type="similarity">
    <text evidence="3">Belongs to the LipB family.</text>
</comment>
<gene>
    <name evidence="10" type="ORF">Vbra_11629</name>
</gene>
<name>A0A0G4EFW5_VITBC</name>
<proteinExistence type="inferred from homology"/>
<dbReference type="Gene3D" id="3.30.930.10">
    <property type="entry name" value="Bira Bifunctional Protein, Domain 2"/>
    <property type="match status" value="1"/>
</dbReference>